<dbReference type="KEGG" id="osg:BST96_00350"/>
<dbReference type="GO" id="GO:0043565">
    <property type="term" value="F:sequence-specific DNA binding"/>
    <property type="evidence" value="ECO:0007669"/>
    <property type="project" value="InterPro"/>
</dbReference>
<evidence type="ECO:0000256" key="2">
    <source>
        <dbReference type="ARBA" id="ARBA00023163"/>
    </source>
</evidence>
<dbReference type="Proteomes" id="UP000193450">
    <property type="component" value="Chromosome"/>
</dbReference>
<keyword evidence="2" id="KW-0804">Transcription</keyword>
<dbReference type="InterPro" id="IPR009057">
    <property type="entry name" value="Homeodomain-like_sf"/>
</dbReference>
<dbReference type="EMBL" id="CP019343">
    <property type="protein sequence ID" value="ARN72698.1"/>
    <property type="molecule type" value="Genomic_DNA"/>
</dbReference>
<evidence type="ECO:0000313" key="4">
    <source>
        <dbReference type="EMBL" id="ARN72698.1"/>
    </source>
</evidence>
<name>A0A1X9N3B6_9GAMM</name>
<evidence type="ECO:0000313" key="5">
    <source>
        <dbReference type="Proteomes" id="UP000193450"/>
    </source>
</evidence>
<dbReference type="Pfam" id="PF12833">
    <property type="entry name" value="HTH_18"/>
    <property type="match status" value="1"/>
</dbReference>
<dbReference type="AlphaFoldDB" id="A0A1X9N3B6"/>
<evidence type="ECO:0000259" key="3">
    <source>
        <dbReference type="PROSITE" id="PS01124"/>
    </source>
</evidence>
<evidence type="ECO:0000256" key="1">
    <source>
        <dbReference type="ARBA" id="ARBA00023015"/>
    </source>
</evidence>
<dbReference type="GO" id="GO:0003700">
    <property type="term" value="F:DNA-binding transcription factor activity"/>
    <property type="evidence" value="ECO:0007669"/>
    <property type="project" value="InterPro"/>
</dbReference>
<dbReference type="PANTHER" id="PTHR47893:SF1">
    <property type="entry name" value="REGULATORY PROTEIN PCHR"/>
    <property type="match status" value="1"/>
</dbReference>
<sequence>MSINASDDFAIASETHNSSMEVNGLTPPDTYTLLNIHALNGSVRINGQPTTHYGQIILPPNHDFHAITVGGCELDQFYLPVDTYHKILEKEELSENSLRNINKMYATSEAGFSAISNTITNISGSNGLDTANNDMALNALDSKILSLLNTNKISERTALSRQQYKINKTYARATTYIQNNIKDPIRIPELCRAIGTSQRTLERTFRAVYNCSPRQYIEYYRLSLIRCSLLKNHPHTTSIEALAREVGINHMGRFSGRYFEFFNEYPHETFLKAL</sequence>
<organism evidence="4 5">
    <name type="scientific">Oceanicoccus sagamiensis</name>
    <dbReference type="NCBI Taxonomy" id="716816"/>
    <lineage>
        <taxon>Bacteria</taxon>
        <taxon>Pseudomonadati</taxon>
        <taxon>Pseudomonadota</taxon>
        <taxon>Gammaproteobacteria</taxon>
        <taxon>Cellvibrionales</taxon>
        <taxon>Spongiibacteraceae</taxon>
        <taxon>Oceanicoccus</taxon>
    </lineage>
</organism>
<dbReference type="InterPro" id="IPR018060">
    <property type="entry name" value="HTH_AraC"/>
</dbReference>
<dbReference type="SUPFAM" id="SSF46689">
    <property type="entry name" value="Homeodomain-like"/>
    <property type="match status" value="1"/>
</dbReference>
<proteinExistence type="predicted"/>
<keyword evidence="1" id="KW-0805">Transcription regulation</keyword>
<gene>
    <name evidence="4" type="ORF">BST96_00350</name>
</gene>
<dbReference type="STRING" id="716816.BST96_00350"/>
<dbReference type="Gene3D" id="1.10.10.60">
    <property type="entry name" value="Homeodomain-like"/>
    <property type="match status" value="1"/>
</dbReference>
<feature type="domain" description="HTH araC/xylS-type" evidence="3">
    <location>
        <begin position="171"/>
        <end position="272"/>
    </location>
</feature>
<reference evidence="4 5" key="1">
    <citation type="submission" date="2016-11" db="EMBL/GenBank/DDBJ databases">
        <title>Trade-off between light-utilization and light-protection in marine flavobacteria.</title>
        <authorList>
            <person name="Kumagai Y."/>
        </authorList>
    </citation>
    <scope>NUCLEOTIDE SEQUENCE [LARGE SCALE GENOMIC DNA]</scope>
    <source>
        <strain evidence="4 5">NBRC 107125</strain>
    </source>
</reference>
<dbReference type="PANTHER" id="PTHR47893">
    <property type="entry name" value="REGULATORY PROTEIN PCHR"/>
    <property type="match status" value="1"/>
</dbReference>
<dbReference type="InterPro" id="IPR053142">
    <property type="entry name" value="PchR_regulatory_protein"/>
</dbReference>
<accession>A0A1X9N3B6</accession>
<protein>
    <recommendedName>
        <fullName evidence="3">HTH araC/xylS-type domain-containing protein</fullName>
    </recommendedName>
</protein>
<keyword evidence="5" id="KW-1185">Reference proteome</keyword>
<dbReference type="SMART" id="SM00342">
    <property type="entry name" value="HTH_ARAC"/>
    <property type="match status" value="1"/>
</dbReference>
<dbReference type="PROSITE" id="PS01124">
    <property type="entry name" value="HTH_ARAC_FAMILY_2"/>
    <property type="match status" value="1"/>
</dbReference>